<keyword evidence="2" id="KW-1185">Reference proteome</keyword>
<name>A0ACC2TYE8_9FUNG</name>
<sequence>MLEKRKQTLLRIARSLNSLRPPERNSVTILDDITLASSRSTFDTLVSTPEDSPGLITESYVDMLNSTREHSSHHPLDTEPVKRNTITLVDSKSSPHELPLMGAWALSLTQLVVELTTNIDEDLLDDLLLTYRMFATPLQLGRALIARFDWGVDGDKDEHLVARVRCFVIIRKWLVGYYTNDFVPCPQLRAMLLAFIRKAQEHPHVTASARDLRIIQQLRTCIQTLRRQYQPSDQSSGVAKHSSLMFTPGLVTKDDHPATQGCRTKLSSLLIKARISFTKSMPRDTSTYDRLMDVSPVLIAEQLCIIEQELVGHVIWEDLVKWPHDKAIPSIHNVVERFNLSCQYFTRELTRWSMDKARQGQLISHLIRVASACREMRNYSAMLQVVLGIQTANINHFPPALKKTWDSLEAFASPLKNWGHIRSVMDKFLETPHQIKGPAIPFLGVYLSDITYTFELPTFITSSLQTEKIIKFDKFRTLAKIIRKIQDFQTYSQYSFQKHPVIYPLCHQLDCPYI</sequence>
<evidence type="ECO:0000313" key="1">
    <source>
        <dbReference type="EMBL" id="KAJ9079515.1"/>
    </source>
</evidence>
<dbReference type="EMBL" id="QTSX02001712">
    <property type="protein sequence ID" value="KAJ9079515.1"/>
    <property type="molecule type" value="Genomic_DNA"/>
</dbReference>
<evidence type="ECO:0000313" key="2">
    <source>
        <dbReference type="Proteomes" id="UP001165960"/>
    </source>
</evidence>
<comment type="caution">
    <text evidence="1">The sequence shown here is derived from an EMBL/GenBank/DDBJ whole genome shotgun (WGS) entry which is preliminary data.</text>
</comment>
<protein>
    <submittedName>
        <fullName evidence="1">Guanine nucleotide exchange factor lte1</fullName>
    </submittedName>
</protein>
<reference evidence="1" key="1">
    <citation type="submission" date="2022-04" db="EMBL/GenBank/DDBJ databases">
        <title>Genome of the entomopathogenic fungus Entomophthora muscae.</title>
        <authorList>
            <person name="Elya C."/>
            <person name="Lovett B.R."/>
            <person name="Lee E."/>
            <person name="Macias A.M."/>
            <person name="Hajek A.E."/>
            <person name="De Bivort B.L."/>
            <person name="Kasson M.T."/>
            <person name="De Fine Licht H.H."/>
            <person name="Stajich J.E."/>
        </authorList>
    </citation>
    <scope>NUCLEOTIDE SEQUENCE</scope>
    <source>
        <strain evidence="1">Berkeley</strain>
    </source>
</reference>
<accession>A0ACC2TYE8</accession>
<proteinExistence type="predicted"/>
<gene>
    <name evidence="1" type="primary">LTE1_6</name>
    <name evidence="1" type="ORF">DSO57_1034656</name>
</gene>
<organism evidence="1 2">
    <name type="scientific">Entomophthora muscae</name>
    <dbReference type="NCBI Taxonomy" id="34485"/>
    <lineage>
        <taxon>Eukaryota</taxon>
        <taxon>Fungi</taxon>
        <taxon>Fungi incertae sedis</taxon>
        <taxon>Zoopagomycota</taxon>
        <taxon>Entomophthoromycotina</taxon>
        <taxon>Entomophthoromycetes</taxon>
        <taxon>Entomophthorales</taxon>
        <taxon>Entomophthoraceae</taxon>
        <taxon>Entomophthora</taxon>
    </lineage>
</organism>
<dbReference type="Proteomes" id="UP001165960">
    <property type="component" value="Unassembled WGS sequence"/>
</dbReference>